<sequence>MGVIEILKKQERQAGIQQGIEKGIQKERARAEAEKLAEKLDSALEFKKMGVAVADIAKALGLTVDQVNAL</sequence>
<reference evidence="1 2" key="1">
    <citation type="submission" date="2019-04" db="EMBL/GenBank/DDBJ databases">
        <title>Sphingobacterium olei sp. nov., isolated from oil-contaminated soil.</title>
        <authorList>
            <person name="Liu B."/>
        </authorList>
    </citation>
    <scope>NUCLEOTIDE SEQUENCE [LARGE SCALE GENOMIC DNA]</scope>
    <source>
        <strain evidence="1 2">HAL-9</strain>
    </source>
</reference>
<protein>
    <submittedName>
        <fullName evidence="1">Uncharacterized protein</fullName>
    </submittedName>
</protein>
<gene>
    <name evidence="1" type="ORF">FAZ15_01330</name>
</gene>
<dbReference type="AlphaFoldDB" id="A0A4U0P6Q1"/>
<evidence type="ECO:0000313" key="2">
    <source>
        <dbReference type="Proteomes" id="UP000306808"/>
    </source>
</evidence>
<proteinExistence type="predicted"/>
<accession>A0A4U0P6Q1</accession>
<dbReference type="RefSeq" id="WP_136899365.1">
    <property type="nucleotide sequence ID" value="NZ_SUME01000001.1"/>
</dbReference>
<dbReference type="EMBL" id="SUME01000001">
    <property type="protein sequence ID" value="TJZ62970.1"/>
    <property type="molecule type" value="Genomic_DNA"/>
</dbReference>
<organism evidence="1 2">
    <name type="scientific">Sphingobacterium olei</name>
    <dbReference type="NCBI Taxonomy" id="2571155"/>
    <lineage>
        <taxon>Bacteria</taxon>
        <taxon>Pseudomonadati</taxon>
        <taxon>Bacteroidota</taxon>
        <taxon>Sphingobacteriia</taxon>
        <taxon>Sphingobacteriales</taxon>
        <taxon>Sphingobacteriaceae</taxon>
        <taxon>Sphingobacterium</taxon>
    </lineage>
</organism>
<comment type="caution">
    <text evidence="1">The sequence shown here is derived from an EMBL/GenBank/DDBJ whole genome shotgun (WGS) entry which is preliminary data.</text>
</comment>
<keyword evidence="2" id="KW-1185">Reference proteome</keyword>
<evidence type="ECO:0000313" key="1">
    <source>
        <dbReference type="EMBL" id="TJZ62970.1"/>
    </source>
</evidence>
<name>A0A4U0P6Q1_9SPHI</name>
<dbReference type="Proteomes" id="UP000306808">
    <property type="component" value="Unassembled WGS sequence"/>
</dbReference>